<dbReference type="SMART" id="SM00220">
    <property type="entry name" value="S_TKc"/>
    <property type="match status" value="1"/>
</dbReference>
<keyword evidence="12 28" id="KW-0732">Signal</keyword>
<comment type="subcellular location">
    <subcellularLocation>
        <location evidence="1">Cell membrane</location>
        <topology evidence="1">Single-pass membrane protein</topology>
    </subcellularLocation>
    <subcellularLocation>
        <location evidence="2">Endoplasmic reticulum membrane</location>
        <topology evidence="2">Single-pass membrane protein</topology>
    </subcellularLocation>
    <subcellularLocation>
        <location evidence="3">Membrane</location>
        <topology evidence="3">Single-pass type I membrane protein</topology>
    </subcellularLocation>
</comment>
<keyword evidence="8" id="KW-0597">Phosphoprotein</keyword>
<dbReference type="PROSITE" id="PS00108">
    <property type="entry name" value="PROTEIN_KINASE_ST"/>
    <property type="match status" value="1"/>
</dbReference>
<keyword evidence="10" id="KW-0808">Transferase</keyword>
<evidence type="ECO:0000256" key="12">
    <source>
        <dbReference type="ARBA" id="ARBA00022729"/>
    </source>
</evidence>
<keyword evidence="19" id="KW-0675">Receptor</keyword>
<keyword evidence="11 27" id="KW-0812">Transmembrane</keyword>
<evidence type="ECO:0000256" key="16">
    <source>
        <dbReference type="ARBA" id="ARBA00022840"/>
    </source>
</evidence>
<dbReference type="GO" id="GO:0005524">
    <property type="term" value="F:ATP binding"/>
    <property type="evidence" value="ECO:0007669"/>
    <property type="project" value="UniProtKB-UniRule"/>
</dbReference>
<dbReference type="FunFam" id="3.80.10.10:FF:000288">
    <property type="entry name" value="LRR receptor-like serine/threonine-protein kinase EFR"/>
    <property type="match status" value="1"/>
</dbReference>
<evidence type="ECO:0000256" key="9">
    <source>
        <dbReference type="ARBA" id="ARBA00022614"/>
    </source>
</evidence>
<comment type="function">
    <text evidence="23">Receptor kinase that detects X.oryzae pv. oryzae protein Ax21 to promote innate immunity. Following X.oryzae pv. oryzae protein Ax21 detection, undergoes cleavage, releasing the processed protein kinase Xa21 chain.</text>
</comment>
<gene>
    <name evidence="31" type="primary">LOC109719362</name>
</gene>
<dbReference type="Gene3D" id="3.80.10.10">
    <property type="entry name" value="Ribonuclease Inhibitor"/>
    <property type="match status" value="4"/>
</dbReference>
<evidence type="ECO:0000256" key="21">
    <source>
        <dbReference type="ARBA" id="ARBA00047899"/>
    </source>
</evidence>
<evidence type="ECO:0000256" key="15">
    <source>
        <dbReference type="ARBA" id="ARBA00022777"/>
    </source>
</evidence>
<dbReference type="Gene3D" id="3.30.200.20">
    <property type="entry name" value="Phosphorylase Kinase, domain 1"/>
    <property type="match status" value="1"/>
</dbReference>
<keyword evidence="15" id="KW-0418">Kinase</keyword>
<dbReference type="SUPFAM" id="SSF52047">
    <property type="entry name" value="RNI-like"/>
    <property type="match status" value="1"/>
</dbReference>
<proteinExistence type="inferred from homology"/>
<comment type="catalytic activity">
    <reaction evidence="22">
        <text>L-seryl-[protein] + ATP = O-phospho-L-seryl-[protein] + ADP + H(+)</text>
        <dbReference type="Rhea" id="RHEA:17989"/>
        <dbReference type="Rhea" id="RHEA-COMP:9863"/>
        <dbReference type="Rhea" id="RHEA-COMP:11604"/>
        <dbReference type="ChEBI" id="CHEBI:15378"/>
        <dbReference type="ChEBI" id="CHEBI:29999"/>
        <dbReference type="ChEBI" id="CHEBI:30616"/>
        <dbReference type="ChEBI" id="CHEBI:83421"/>
        <dbReference type="ChEBI" id="CHEBI:456216"/>
        <dbReference type="EC" id="2.7.11.1"/>
    </reaction>
</comment>
<keyword evidence="7" id="KW-0723">Serine/threonine-protein kinase</keyword>
<keyword evidence="17 27" id="KW-1133">Transmembrane helix</keyword>
<dbReference type="PANTHER" id="PTHR27008">
    <property type="entry name" value="OS04G0122200 PROTEIN"/>
    <property type="match status" value="1"/>
</dbReference>
<evidence type="ECO:0000259" key="29">
    <source>
        <dbReference type="PROSITE" id="PS50011"/>
    </source>
</evidence>
<dbReference type="InterPro" id="IPR032675">
    <property type="entry name" value="LRR_dom_sf"/>
</dbReference>
<dbReference type="GO" id="GO:0005886">
    <property type="term" value="C:plasma membrane"/>
    <property type="evidence" value="ECO:0007669"/>
    <property type="project" value="UniProtKB-SubCell"/>
</dbReference>
<feature type="signal peptide" evidence="28">
    <location>
        <begin position="1"/>
        <end position="20"/>
    </location>
</feature>
<dbReference type="Pfam" id="PF08263">
    <property type="entry name" value="LRRNT_2"/>
    <property type="match status" value="1"/>
</dbReference>
<dbReference type="EC" id="2.7.11.1" evidence="5"/>
<evidence type="ECO:0000313" key="31">
    <source>
        <dbReference type="RefSeq" id="XP_020101573.1"/>
    </source>
</evidence>
<evidence type="ECO:0000256" key="11">
    <source>
        <dbReference type="ARBA" id="ARBA00022692"/>
    </source>
</evidence>
<evidence type="ECO:0000256" key="25">
    <source>
        <dbReference type="ARBA" id="ARBA00072040"/>
    </source>
</evidence>
<evidence type="ECO:0000256" key="24">
    <source>
        <dbReference type="ARBA" id="ARBA00056628"/>
    </source>
</evidence>
<evidence type="ECO:0000256" key="20">
    <source>
        <dbReference type="ARBA" id="ARBA00023180"/>
    </source>
</evidence>
<dbReference type="CDD" id="cd14066">
    <property type="entry name" value="STKc_IRAK"/>
    <property type="match status" value="1"/>
</dbReference>
<keyword evidence="13" id="KW-0677">Repeat</keyword>
<dbReference type="PRINTS" id="PR00019">
    <property type="entry name" value="LEURICHRPT"/>
</dbReference>
<evidence type="ECO:0000256" key="7">
    <source>
        <dbReference type="ARBA" id="ARBA00022527"/>
    </source>
</evidence>
<dbReference type="InterPro" id="IPR017441">
    <property type="entry name" value="Protein_kinase_ATP_BS"/>
</dbReference>
<dbReference type="InterPro" id="IPR055414">
    <property type="entry name" value="LRR_R13L4/SHOC2-like"/>
</dbReference>
<dbReference type="SMART" id="SM00369">
    <property type="entry name" value="LRR_TYP"/>
    <property type="match status" value="11"/>
</dbReference>
<dbReference type="GO" id="GO:0004674">
    <property type="term" value="F:protein serine/threonine kinase activity"/>
    <property type="evidence" value="ECO:0007669"/>
    <property type="project" value="UniProtKB-KW"/>
</dbReference>
<evidence type="ECO:0000256" key="27">
    <source>
        <dbReference type="SAM" id="Phobius"/>
    </source>
</evidence>
<protein>
    <recommendedName>
        <fullName evidence="25">Receptor kinase-like protein Xa21</fullName>
        <ecNumber evidence="5">2.7.11.1</ecNumber>
    </recommendedName>
</protein>
<dbReference type="PROSITE" id="PS00107">
    <property type="entry name" value="PROTEIN_KINASE_ATP"/>
    <property type="match status" value="1"/>
</dbReference>
<dbReference type="InterPro" id="IPR013210">
    <property type="entry name" value="LRR_N_plant-typ"/>
</dbReference>
<dbReference type="FunFam" id="3.30.200.20:FF:000432">
    <property type="entry name" value="LRR receptor-like serine/threonine-protein kinase EFR"/>
    <property type="match status" value="1"/>
</dbReference>
<evidence type="ECO:0000256" key="2">
    <source>
        <dbReference type="ARBA" id="ARBA00004389"/>
    </source>
</evidence>
<feature type="chain" id="PRO_5028049880" description="Receptor kinase-like protein Xa21" evidence="28">
    <location>
        <begin position="21"/>
        <end position="1169"/>
    </location>
</feature>
<evidence type="ECO:0000256" key="6">
    <source>
        <dbReference type="ARBA" id="ARBA00022475"/>
    </source>
</evidence>
<dbReference type="PANTHER" id="PTHR27008:SF499">
    <property type="entry name" value="OS06G0581500 PROTEIN"/>
    <property type="match status" value="1"/>
</dbReference>
<dbReference type="SMART" id="SM00365">
    <property type="entry name" value="LRR_SD22"/>
    <property type="match status" value="8"/>
</dbReference>
<name>A0A6P5G728_ANACO</name>
<accession>A0A6P5G728</accession>
<dbReference type="InterPro" id="IPR003591">
    <property type="entry name" value="Leu-rich_rpt_typical-subtyp"/>
</dbReference>
<dbReference type="Pfam" id="PF07714">
    <property type="entry name" value="PK_Tyr_Ser-Thr"/>
    <property type="match status" value="1"/>
</dbReference>
<dbReference type="Proteomes" id="UP000515123">
    <property type="component" value="Linkage group 13"/>
</dbReference>
<evidence type="ECO:0000256" key="26">
    <source>
        <dbReference type="PROSITE-ProRule" id="PRU10141"/>
    </source>
</evidence>
<keyword evidence="9" id="KW-0433">Leucine-rich repeat</keyword>
<evidence type="ECO:0000256" key="3">
    <source>
        <dbReference type="ARBA" id="ARBA00004479"/>
    </source>
</evidence>
<feature type="binding site" evidence="26">
    <location>
        <position position="886"/>
    </location>
    <ligand>
        <name>ATP</name>
        <dbReference type="ChEBI" id="CHEBI:30616"/>
    </ligand>
</feature>
<dbReference type="PROSITE" id="PS50011">
    <property type="entry name" value="PROTEIN_KINASE_DOM"/>
    <property type="match status" value="1"/>
</dbReference>
<evidence type="ECO:0000256" key="18">
    <source>
        <dbReference type="ARBA" id="ARBA00023136"/>
    </source>
</evidence>
<evidence type="ECO:0000256" key="13">
    <source>
        <dbReference type="ARBA" id="ARBA00022737"/>
    </source>
</evidence>
<keyword evidence="16 26" id="KW-0067">ATP-binding</keyword>
<dbReference type="SUPFAM" id="SSF56112">
    <property type="entry name" value="Protein kinase-like (PK-like)"/>
    <property type="match status" value="1"/>
</dbReference>
<evidence type="ECO:0000256" key="14">
    <source>
        <dbReference type="ARBA" id="ARBA00022741"/>
    </source>
</evidence>
<keyword evidence="14 26" id="KW-0547">Nucleotide-binding</keyword>
<evidence type="ECO:0000256" key="22">
    <source>
        <dbReference type="ARBA" id="ARBA00048679"/>
    </source>
</evidence>
<evidence type="ECO:0000256" key="19">
    <source>
        <dbReference type="ARBA" id="ARBA00023170"/>
    </source>
</evidence>
<dbReference type="FunFam" id="3.80.10.10:FF:000095">
    <property type="entry name" value="LRR receptor-like serine/threonine-protein kinase GSO1"/>
    <property type="match status" value="1"/>
</dbReference>
<feature type="transmembrane region" description="Helical" evidence="27">
    <location>
        <begin position="805"/>
        <end position="825"/>
    </location>
</feature>
<sequence>MACWSLILLLLSGFCFQASATRAAAAGSNETDRLALLAFKDALTHDPLSSLSSWNATLPFCRWVGVTCSRRHRHSERVTELALESMGLAGPISPSIGNLTYLSKFRLPYNNLSGAVPPELGQLSNLQVLNLSFNALGGSIPPSLGSCRELRDIDLTDNKLAGSIPFELGSLSELRVLNLGSNELAGRIPPWSGGNNNNNNNNSLSSLLELDLSDNKLQGKVPPSLGDISSLTYIDLSSNGLVGPVPSSFGNLSSLRLIVLANNSLAGVITVQLERLLNLKYLDLSTNSLTGNISPLVGKLQLLTTFVLSSNNFTGNIPPSLGELTSLQYLDLSNNNLGGPIPSTFKNLSSLTTLSLSTNNLVGQLPEDLSRLQSLRYFGVSKNKLSGVIPLSIYNISSLQDLELAYNQFSGTLPLYIGYTLPQLQTIIMANNQLEGPIPISLANASGLVQIDLSSNKFSGRIPANIGSLQQLSWLGLENNTLEAKEASDWNFLSSLTNCTMLEFLGLGGNELAGKLPRVVANLSTQLQTLSMGQNQLTGVIPPEIDNLVNLNTLMFEQNRLSGRIPDSLGRLIKLEALILFSNKFSGKIPHSFGNFTQMNELYLQGNELFGEIPPSLSNYKNLNILDLSDNRLSGSIPKELLDLSSLSDYLNLSNNFLSGPLPSEVGSLSNLGVLDISNNNLSARIPETIGSCQILEYLSLENNFFEGPIPTTLKNLRGLKVLDLSHNNLSGPFPNFLADLLYLQNLNLSFNDFDGEVLEEGVFKNASVVSVIGNNHLCGGVVNLHLPPCAVQIPKKDRGVVIKVTVPVVCGILLFSLLLVTYFLTRKMKNKHLVTANLGNHMKVSYAELLKATDGFSFNNLIGVGSYGSVFKGVLTDGRTVVAVKVLNLQKQEAFKTFMAECETLRNIRHRNLVKIVTTCASVDSWNNDFRALVLEYMPNGSLENWLHPEPNAKAYSRRLSLVERLNIVIDVATALNYLHSECEIPIVHCDLKPSNVLLDENFTAHVGDFGLARFLPKSNNNAHRDPSSSIAIKGSIGYVAPEYGMGGHVSTQGDVYSFGILLLELFTGRRPTDNMFKDGLTLQICIEEAITKGTKVILLVDPALFSEVREQIVLGVQNGSKESERTELCLISVLKVGLSCVKEQPRDRMTMKDVVSQLLAIRELLLS</sequence>
<dbReference type="GeneID" id="109719362"/>
<dbReference type="Pfam" id="PF00560">
    <property type="entry name" value="LRR_1"/>
    <property type="match status" value="5"/>
</dbReference>
<comment type="similarity">
    <text evidence="4">Belongs to the protein kinase superfamily. Ser/Thr protein kinase family.</text>
</comment>
<reference evidence="31" key="2">
    <citation type="submission" date="2025-08" db="UniProtKB">
        <authorList>
            <consortium name="RefSeq"/>
        </authorList>
    </citation>
    <scope>IDENTIFICATION</scope>
    <source>
        <tissue evidence="31">Leaf</tissue>
    </source>
</reference>
<keyword evidence="30" id="KW-1185">Reference proteome</keyword>
<evidence type="ECO:0000256" key="1">
    <source>
        <dbReference type="ARBA" id="ARBA00004162"/>
    </source>
</evidence>
<dbReference type="InterPro" id="IPR000719">
    <property type="entry name" value="Prot_kinase_dom"/>
</dbReference>
<keyword evidence="18 27" id="KW-0472">Membrane</keyword>
<dbReference type="SUPFAM" id="SSF52058">
    <property type="entry name" value="L domain-like"/>
    <property type="match status" value="2"/>
</dbReference>
<keyword evidence="6" id="KW-1003">Cell membrane</keyword>
<comment type="catalytic activity">
    <reaction evidence="21">
        <text>L-threonyl-[protein] + ATP = O-phospho-L-threonyl-[protein] + ADP + H(+)</text>
        <dbReference type="Rhea" id="RHEA:46608"/>
        <dbReference type="Rhea" id="RHEA-COMP:11060"/>
        <dbReference type="Rhea" id="RHEA-COMP:11605"/>
        <dbReference type="ChEBI" id="CHEBI:15378"/>
        <dbReference type="ChEBI" id="CHEBI:30013"/>
        <dbReference type="ChEBI" id="CHEBI:30616"/>
        <dbReference type="ChEBI" id="CHEBI:61977"/>
        <dbReference type="ChEBI" id="CHEBI:456216"/>
        <dbReference type="EC" id="2.7.11.1"/>
    </reaction>
</comment>
<evidence type="ECO:0000256" key="8">
    <source>
        <dbReference type="ARBA" id="ARBA00022553"/>
    </source>
</evidence>
<dbReference type="Gramene" id="Aco014096.1.mrna1">
    <property type="protein sequence ID" value="Aco014096.1.mrna1"/>
    <property type="gene ID" value="Aco014096.1.path1"/>
</dbReference>
<dbReference type="GO" id="GO:0005789">
    <property type="term" value="C:endoplasmic reticulum membrane"/>
    <property type="evidence" value="ECO:0007669"/>
    <property type="project" value="UniProtKB-SubCell"/>
</dbReference>
<dbReference type="FunFam" id="3.80.10.10:FF:000041">
    <property type="entry name" value="LRR receptor-like serine/threonine-protein kinase ERECTA"/>
    <property type="match status" value="1"/>
</dbReference>
<comment type="function">
    <text evidence="24">The processed protein kinase Xa21 chain released by protein cleavage after X.oryzae pv. oryzae protein Ax21 detection translocates into the nucleus where it can bind and regulate WRKY62, a transcription factor. Confers resistance to the bacterial pathogen X.oryzae pv. oryzae (Xoo).</text>
</comment>
<dbReference type="InterPro" id="IPR051809">
    <property type="entry name" value="Plant_receptor-like_S/T_kinase"/>
</dbReference>
<evidence type="ECO:0000256" key="10">
    <source>
        <dbReference type="ARBA" id="ARBA00022679"/>
    </source>
</evidence>
<organism evidence="30 31">
    <name type="scientific">Ananas comosus</name>
    <name type="common">Pineapple</name>
    <name type="synonym">Ananas ananas</name>
    <dbReference type="NCBI Taxonomy" id="4615"/>
    <lineage>
        <taxon>Eukaryota</taxon>
        <taxon>Viridiplantae</taxon>
        <taxon>Streptophyta</taxon>
        <taxon>Embryophyta</taxon>
        <taxon>Tracheophyta</taxon>
        <taxon>Spermatophyta</taxon>
        <taxon>Magnoliopsida</taxon>
        <taxon>Liliopsida</taxon>
        <taxon>Poales</taxon>
        <taxon>Bromeliaceae</taxon>
        <taxon>Bromelioideae</taxon>
        <taxon>Ananas</taxon>
    </lineage>
</organism>
<dbReference type="OrthoDB" id="676979at2759"/>
<evidence type="ECO:0000313" key="30">
    <source>
        <dbReference type="Proteomes" id="UP000515123"/>
    </source>
</evidence>
<evidence type="ECO:0000256" key="5">
    <source>
        <dbReference type="ARBA" id="ARBA00012513"/>
    </source>
</evidence>
<dbReference type="RefSeq" id="XP_020101573.1">
    <property type="nucleotide sequence ID" value="XM_020245984.1"/>
</dbReference>
<dbReference type="InterPro" id="IPR001611">
    <property type="entry name" value="Leu-rich_rpt"/>
</dbReference>
<dbReference type="InterPro" id="IPR001245">
    <property type="entry name" value="Ser-Thr/Tyr_kinase_cat_dom"/>
</dbReference>
<evidence type="ECO:0000256" key="17">
    <source>
        <dbReference type="ARBA" id="ARBA00022989"/>
    </source>
</evidence>
<evidence type="ECO:0000256" key="28">
    <source>
        <dbReference type="SAM" id="SignalP"/>
    </source>
</evidence>
<dbReference type="PROSITE" id="PS51450">
    <property type="entry name" value="LRR"/>
    <property type="match status" value="2"/>
</dbReference>
<feature type="domain" description="Protein kinase" evidence="29">
    <location>
        <begin position="857"/>
        <end position="1167"/>
    </location>
</feature>
<dbReference type="FunFam" id="3.80.10.10:FF:000627">
    <property type="entry name" value="Probable leucine-rich repeat receptor-like protein kinase At2g33170"/>
    <property type="match status" value="1"/>
</dbReference>
<evidence type="ECO:0000256" key="23">
    <source>
        <dbReference type="ARBA" id="ARBA00054320"/>
    </source>
</evidence>
<dbReference type="AlphaFoldDB" id="A0A6P5G728"/>
<dbReference type="InterPro" id="IPR008271">
    <property type="entry name" value="Ser/Thr_kinase_AS"/>
</dbReference>
<dbReference type="Gene3D" id="1.10.510.10">
    <property type="entry name" value="Transferase(Phosphotransferase) domain 1"/>
    <property type="match status" value="1"/>
</dbReference>
<dbReference type="Pfam" id="PF23598">
    <property type="entry name" value="LRR_14"/>
    <property type="match status" value="2"/>
</dbReference>
<dbReference type="InterPro" id="IPR011009">
    <property type="entry name" value="Kinase-like_dom_sf"/>
</dbReference>
<dbReference type="FunFam" id="1.10.510.10:FF:000358">
    <property type="entry name" value="Putative leucine-rich repeat receptor-like serine/threonine-protein kinase"/>
    <property type="match status" value="1"/>
</dbReference>
<keyword evidence="20" id="KW-0325">Glycoprotein</keyword>
<evidence type="ECO:0000256" key="4">
    <source>
        <dbReference type="ARBA" id="ARBA00008684"/>
    </source>
</evidence>
<reference evidence="30" key="1">
    <citation type="journal article" date="2015" name="Nat. Genet.">
        <title>The pineapple genome and the evolution of CAM photosynthesis.</title>
        <authorList>
            <person name="Ming R."/>
            <person name="VanBuren R."/>
            <person name="Wai C.M."/>
            <person name="Tang H."/>
            <person name="Schatz M.C."/>
            <person name="Bowers J.E."/>
            <person name="Lyons E."/>
            <person name="Wang M.L."/>
            <person name="Chen J."/>
            <person name="Biggers E."/>
            <person name="Zhang J."/>
            <person name="Huang L."/>
            <person name="Zhang L."/>
            <person name="Miao W."/>
            <person name="Zhang J."/>
            <person name="Ye Z."/>
            <person name="Miao C."/>
            <person name="Lin Z."/>
            <person name="Wang H."/>
            <person name="Zhou H."/>
            <person name="Yim W.C."/>
            <person name="Priest H.D."/>
            <person name="Zheng C."/>
            <person name="Woodhouse M."/>
            <person name="Edger P.P."/>
            <person name="Guyot R."/>
            <person name="Guo H.B."/>
            <person name="Guo H."/>
            <person name="Zheng G."/>
            <person name="Singh R."/>
            <person name="Sharma A."/>
            <person name="Min X."/>
            <person name="Zheng Y."/>
            <person name="Lee H."/>
            <person name="Gurtowski J."/>
            <person name="Sedlazeck F.J."/>
            <person name="Harkess A."/>
            <person name="McKain M.R."/>
            <person name="Liao Z."/>
            <person name="Fang J."/>
            <person name="Liu J."/>
            <person name="Zhang X."/>
            <person name="Zhang Q."/>
            <person name="Hu W."/>
            <person name="Qin Y."/>
            <person name="Wang K."/>
            <person name="Chen L.Y."/>
            <person name="Shirley N."/>
            <person name="Lin Y.R."/>
            <person name="Liu L.Y."/>
            <person name="Hernandez A.G."/>
            <person name="Wright C.L."/>
            <person name="Bulone V."/>
            <person name="Tuskan G.A."/>
            <person name="Heath K."/>
            <person name="Zee F."/>
            <person name="Moore P.H."/>
            <person name="Sunkar R."/>
            <person name="Leebens-Mack J.H."/>
            <person name="Mockler T."/>
            <person name="Bennetzen J.L."/>
            <person name="Freeling M."/>
            <person name="Sankoff D."/>
            <person name="Paterson A.H."/>
            <person name="Zhu X."/>
            <person name="Yang X."/>
            <person name="Smith J.A."/>
            <person name="Cushman J.C."/>
            <person name="Paull R.E."/>
            <person name="Yu Q."/>
        </authorList>
    </citation>
    <scope>NUCLEOTIDE SEQUENCE [LARGE SCALE GENOMIC DNA]</scope>
    <source>
        <strain evidence="30">cv. F153</strain>
    </source>
</reference>